<proteinExistence type="predicted"/>
<dbReference type="EMBL" id="KQ981340">
    <property type="protein sequence ID" value="KYN42527.1"/>
    <property type="molecule type" value="Genomic_DNA"/>
</dbReference>
<keyword evidence="3" id="KW-1185">Reference proteome</keyword>
<evidence type="ECO:0000256" key="1">
    <source>
        <dbReference type="SAM" id="MobiDB-lite"/>
    </source>
</evidence>
<gene>
    <name evidence="2" type="ORF">ALC56_03073</name>
</gene>
<dbReference type="AlphaFoldDB" id="A0A195FQG0"/>
<name>A0A195FQG0_9HYME</name>
<dbReference type="Proteomes" id="UP000078541">
    <property type="component" value="Unassembled WGS sequence"/>
</dbReference>
<organism evidence="2 3">
    <name type="scientific">Trachymyrmex septentrionalis</name>
    <dbReference type="NCBI Taxonomy" id="34720"/>
    <lineage>
        <taxon>Eukaryota</taxon>
        <taxon>Metazoa</taxon>
        <taxon>Ecdysozoa</taxon>
        <taxon>Arthropoda</taxon>
        <taxon>Hexapoda</taxon>
        <taxon>Insecta</taxon>
        <taxon>Pterygota</taxon>
        <taxon>Neoptera</taxon>
        <taxon>Endopterygota</taxon>
        <taxon>Hymenoptera</taxon>
        <taxon>Apocrita</taxon>
        <taxon>Aculeata</taxon>
        <taxon>Formicoidea</taxon>
        <taxon>Formicidae</taxon>
        <taxon>Myrmicinae</taxon>
        <taxon>Trachymyrmex</taxon>
    </lineage>
</organism>
<feature type="region of interest" description="Disordered" evidence="1">
    <location>
        <begin position="1"/>
        <end position="83"/>
    </location>
</feature>
<feature type="compositionally biased region" description="Gly residues" evidence="1">
    <location>
        <begin position="8"/>
        <end position="19"/>
    </location>
</feature>
<sequence length="152" mass="17059">MQPTLTCPGGGGSGGGGGKVYVNSEWKGPQCGRGRERSYEKKAWWMERGRSETEGRRIARGQDGKREQKTRENYGLPRSRPRRHGAHCLAGYLRGNRDPSLSLFPHPSDSPFDHLSHWDTKVERTYSPLSPLRFRACSETTVPPPRHFIGGV</sequence>
<accession>A0A195FQG0</accession>
<reference evidence="2 3" key="1">
    <citation type="submission" date="2016-03" db="EMBL/GenBank/DDBJ databases">
        <title>Trachymyrmex septentrionalis WGS genome.</title>
        <authorList>
            <person name="Nygaard S."/>
            <person name="Hu H."/>
            <person name="Boomsma J."/>
            <person name="Zhang G."/>
        </authorList>
    </citation>
    <scope>NUCLEOTIDE SEQUENCE [LARGE SCALE GENOMIC DNA]</scope>
    <source>
        <strain evidence="2">Tsep2-gDNA-1</strain>
        <tissue evidence="2">Whole body</tissue>
    </source>
</reference>
<evidence type="ECO:0000313" key="3">
    <source>
        <dbReference type="Proteomes" id="UP000078541"/>
    </source>
</evidence>
<evidence type="ECO:0000313" key="2">
    <source>
        <dbReference type="EMBL" id="KYN42527.1"/>
    </source>
</evidence>
<feature type="compositionally biased region" description="Basic and acidic residues" evidence="1">
    <location>
        <begin position="33"/>
        <end position="72"/>
    </location>
</feature>
<protein>
    <submittedName>
        <fullName evidence="2">Uncharacterized protein</fullName>
    </submittedName>
</protein>